<keyword evidence="1 2" id="KW-0238">DNA-binding</keyword>
<dbReference type="HOGENOM" id="CLU_069356_23_3_6"/>
<evidence type="ECO:0000259" key="3">
    <source>
        <dbReference type="PROSITE" id="PS50977"/>
    </source>
</evidence>
<organism evidence="4 5">
    <name type="scientific">Acinetobacter calcoaceticus ANC 3811</name>
    <dbReference type="NCBI Taxonomy" id="1217690"/>
    <lineage>
        <taxon>Bacteria</taxon>
        <taxon>Pseudomonadati</taxon>
        <taxon>Pseudomonadota</taxon>
        <taxon>Gammaproteobacteria</taxon>
        <taxon>Moraxellales</taxon>
        <taxon>Moraxellaceae</taxon>
        <taxon>Acinetobacter</taxon>
        <taxon>Acinetobacter calcoaceticus/baumannii complex</taxon>
    </lineage>
</organism>
<dbReference type="RefSeq" id="WP_016139154.1">
    <property type="nucleotide sequence ID" value="NZ_KB976986.1"/>
</dbReference>
<gene>
    <name evidence="4" type="ORF">F935_02396</name>
</gene>
<dbReference type="InterPro" id="IPR050624">
    <property type="entry name" value="HTH-type_Tx_Regulator"/>
</dbReference>
<dbReference type="PRINTS" id="PR00455">
    <property type="entry name" value="HTHTETR"/>
</dbReference>
<reference evidence="4 5" key="1">
    <citation type="submission" date="2013-02" db="EMBL/GenBank/DDBJ databases">
        <title>The Genome Sequence of Acinetobacter sp. ANC 3811.</title>
        <authorList>
            <consortium name="The Broad Institute Genome Sequencing Platform"/>
            <consortium name="The Broad Institute Genome Sequencing Center for Infectious Disease"/>
            <person name="Cerqueira G."/>
            <person name="Feldgarden M."/>
            <person name="Courvalin P."/>
            <person name="Perichon B."/>
            <person name="Grillot-Courvalin C."/>
            <person name="Clermont D."/>
            <person name="Rocha E."/>
            <person name="Yoon E.-J."/>
            <person name="Nemec A."/>
            <person name="Walker B."/>
            <person name="Young S.K."/>
            <person name="Zeng Q."/>
            <person name="Gargeya S."/>
            <person name="Fitzgerald M."/>
            <person name="Haas B."/>
            <person name="Abouelleil A."/>
            <person name="Alvarado L."/>
            <person name="Arachchi H.M."/>
            <person name="Berlin A.M."/>
            <person name="Chapman S.B."/>
            <person name="Dewar J."/>
            <person name="Goldberg J."/>
            <person name="Griggs A."/>
            <person name="Gujja S."/>
            <person name="Hansen M."/>
            <person name="Howarth C."/>
            <person name="Imamovic A."/>
            <person name="Larimer J."/>
            <person name="McCowan C."/>
            <person name="Murphy C."/>
            <person name="Neiman D."/>
            <person name="Pearson M."/>
            <person name="Priest M."/>
            <person name="Roberts A."/>
            <person name="Saif S."/>
            <person name="Shea T."/>
            <person name="Sisk P."/>
            <person name="Sykes S."/>
            <person name="Wortman J."/>
            <person name="Nusbaum C."/>
            <person name="Birren B."/>
        </authorList>
    </citation>
    <scope>NUCLEOTIDE SEQUENCE [LARGE SCALE GENOMIC DNA]</scope>
    <source>
        <strain evidence="4 5">ANC 3811</strain>
    </source>
</reference>
<dbReference type="EMBL" id="APQJ01000009">
    <property type="protein sequence ID" value="EOQ62443.1"/>
    <property type="molecule type" value="Genomic_DNA"/>
</dbReference>
<evidence type="ECO:0000256" key="1">
    <source>
        <dbReference type="ARBA" id="ARBA00023125"/>
    </source>
</evidence>
<dbReference type="PATRIC" id="fig|1217690.3.peg.2382"/>
<evidence type="ECO:0000313" key="5">
    <source>
        <dbReference type="Proteomes" id="UP000014041"/>
    </source>
</evidence>
<dbReference type="PANTHER" id="PTHR43479:SF11">
    <property type="entry name" value="ACREF_ENVCD OPERON REPRESSOR-RELATED"/>
    <property type="match status" value="1"/>
</dbReference>
<dbReference type="PANTHER" id="PTHR43479">
    <property type="entry name" value="ACREF/ENVCD OPERON REPRESSOR-RELATED"/>
    <property type="match status" value="1"/>
</dbReference>
<dbReference type="Pfam" id="PF00440">
    <property type="entry name" value="TetR_N"/>
    <property type="match status" value="1"/>
</dbReference>
<comment type="caution">
    <text evidence="4">The sequence shown here is derived from an EMBL/GenBank/DDBJ whole genome shotgun (WGS) entry which is preliminary data.</text>
</comment>
<dbReference type="InterPro" id="IPR001647">
    <property type="entry name" value="HTH_TetR"/>
</dbReference>
<dbReference type="GO" id="GO:0003677">
    <property type="term" value="F:DNA binding"/>
    <property type="evidence" value="ECO:0007669"/>
    <property type="project" value="UniProtKB-UniRule"/>
</dbReference>
<name>R8XZ90_ACICA</name>
<evidence type="ECO:0000256" key="2">
    <source>
        <dbReference type="PROSITE-ProRule" id="PRU00335"/>
    </source>
</evidence>
<dbReference type="PROSITE" id="PS50977">
    <property type="entry name" value="HTH_TETR_2"/>
    <property type="match status" value="1"/>
</dbReference>
<proteinExistence type="predicted"/>
<feature type="DNA-binding region" description="H-T-H motif" evidence="2">
    <location>
        <begin position="30"/>
        <end position="49"/>
    </location>
</feature>
<sequence>MPPLETASKKLKVIHSAIDLFNLYGFHNTGVDLIAKATKIPKATLYNYFHSKEKLVETCISFQKSRLKEEVLAIVYSHRYPKPSDKLKEIVRLHVDVNSFYHLLFKAIFEIKQLYPTAYHMAVEYRKWLLRELFDLVFSLETNAFNPDANMVLNLIDGLMLQVLSSNSVDERDVVLERFWGKAI</sequence>
<dbReference type="InterPro" id="IPR009057">
    <property type="entry name" value="Homeodomain-like_sf"/>
</dbReference>
<dbReference type="Gene3D" id="1.10.357.10">
    <property type="entry name" value="Tetracycline Repressor, domain 2"/>
    <property type="match status" value="1"/>
</dbReference>
<feature type="domain" description="HTH tetR-type" evidence="3">
    <location>
        <begin position="7"/>
        <end position="67"/>
    </location>
</feature>
<dbReference type="Proteomes" id="UP000014041">
    <property type="component" value="Unassembled WGS sequence"/>
</dbReference>
<dbReference type="AlphaFoldDB" id="R8XZ90"/>
<protein>
    <recommendedName>
        <fullName evidence="3">HTH tetR-type domain-containing protein</fullName>
    </recommendedName>
</protein>
<evidence type="ECO:0000313" key="4">
    <source>
        <dbReference type="EMBL" id="EOQ62443.1"/>
    </source>
</evidence>
<dbReference type="SUPFAM" id="SSF46689">
    <property type="entry name" value="Homeodomain-like"/>
    <property type="match status" value="1"/>
</dbReference>
<accession>R8XZ90</accession>